<dbReference type="GO" id="GO:0015934">
    <property type="term" value="C:large ribosomal subunit"/>
    <property type="evidence" value="ECO:0007669"/>
    <property type="project" value="TreeGrafter"/>
</dbReference>
<dbReference type="AlphaFoldDB" id="A0A0P9DN50"/>
<dbReference type="Proteomes" id="UP000050509">
    <property type="component" value="Unassembled WGS sequence"/>
</dbReference>
<dbReference type="GO" id="GO:0003735">
    <property type="term" value="F:structural constituent of ribosome"/>
    <property type="evidence" value="ECO:0007669"/>
    <property type="project" value="InterPro"/>
</dbReference>
<dbReference type="InterPro" id="IPR021137">
    <property type="entry name" value="Ribosomal_bL35-like"/>
</dbReference>
<dbReference type="InterPro" id="IPR037229">
    <property type="entry name" value="Ribosomal_bL35_sf"/>
</dbReference>
<proteinExistence type="inferred from homology"/>
<dbReference type="PANTHER" id="PTHR33343:SF1">
    <property type="entry name" value="LARGE RIBOSOMAL SUBUNIT PROTEIN BL35M"/>
    <property type="match status" value="1"/>
</dbReference>
<dbReference type="Pfam" id="PF01632">
    <property type="entry name" value="Ribosomal_L35p"/>
    <property type="match status" value="1"/>
</dbReference>
<keyword evidence="3 5" id="KW-0687">Ribonucleoprotein</keyword>
<comment type="similarity">
    <text evidence="1 5 6">Belongs to the bacterial ribosomal protein bL35 family.</text>
</comment>
<evidence type="ECO:0000256" key="2">
    <source>
        <dbReference type="ARBA" id="ARBA00022980"/>
    </source>
</evidence>
<dbReference type="PANTHER" id="PTHR33343">
    <property type="entry name" value="54S RIBOSOMAL PROTEIN BL35M"/>
    <property type="match status" value="1"/>
</dbReference>
<dbReference type="HAMAP" id="MF_00514">
    <property type="entry name" value="Ribosomal_bL35"/>
    <property type="match status" value="1"/>
</dbReference>
<dbReference type="Gene3D" id="4.10.410.60">
    <property type="match status" value="1"/>
</dbReference>
<evidence type="ECO:0000256" key="6">
    <source>
        <dbReference type="RuleBase" id="RU000568"/>
    </source>
</evidence>
<sequence>MPKMKTHKGAAKRFRFTGTGKLVQSQGRKGHFRRRKAGRLLQQLDKLKPLFKGNKRKLTHALPYGAKHGR</sequence>
<dbReference type="InterPro" id="IPR001706">
    <property type="entry name" value="Ribosomal_bL35"/>
</dbReference>
<dbReference type="NCBIfam" id="TIGR00001">
    <property type="entry name" value="rpmI_bact"/>
    <property type="match status" value="1"/>
</dbReference>
<dbReference type="PROSITE" id="PS00936">
    <property type="entry name" value="RIBOSOMAL_L35"/>
    <property type="match status" value="1"/>
</dbReference>
<comment type="caution">
    <text evidence="7">The sequence shown here is derived from an EMBL/GenBank/DDBJ whole genome shotgun (WGS) entry which is preliminary data.</text>
</comment>
<name>A0A0P9DN50_9CHLR</name>
<protein>
    <recommendedName>
        <fullName evidence="4 5">Large ribosomal subunit protein bL35</fullName>
    </recommendedName>
</protein>
<evidence type="ECO:0000256" key="4">
    <source>
        <dbReference type="ARBA" id="ARBA00071664"/>
    </source>
</evidence>
<organism evidence="7 8">
    <name type="scientific">Kouleothrix aurantiaca</name>
    <dbReference type="NCBI Taxonomy" id="186479"/>
    <lineage>
        <taxon>Bacteria</taxon>
        <taxon>Bacillati</taxon>
        <taxon>Chloroflexota</taxon>
        <taxon>Chloroflexia</taxon>
        <taxon>Chloroflexales</taxon>
        <taxon>Roseiflexineae</taxon>
        <taxon>Roseiflexaceae</taxon>
        <taxon>Kouleothrix</taxon>
    </lineage>
</organism>
<keyword evidence="8" id="KW-1185">Reference proteome</keyword>
<dbReference type="PRINTS" id="PR00064">
    <property type="entry name" value="RIBOSOMALL35"/>
</dbReference>
<gene>
    <name evidence="5" type="primary">rpmI</name>
    <name evidence="7" type="ORF">SE17_20655</name>
</gene>
<dbReference type="GO" id="GO:0006412">
    <property type="term" value="P:translation"/>
    <property type="evidence" value="ECO:0007669"/>
    <property type="project" value="UniProtKB-UniRule"/>
</dbReference>
<dbReference type="InterPro" id="IPR018265">
    <property type="entry name" value="Ribosomal_bL35_CS"/>
</dbReference>
<evidence type="ECO:0000256" key="5">
    <source>
        <dbReference type="HAMAP-Rule" id="MF_00514"/>
    </source>
</evidence>
<dbReference type="FunFam" id="4.10.410.60:FF:000001">
    <property type="entry name" value="50S ribosomal protein L35"/>
    <property type="match status" value="1"/>
</dbReference>
<evidence type="ECO:0000256" key="1">
    <source>
        <dbReference type="ARBA" id="ARBA00006598"/>
    </source>
</evidence>
<dbReference type="SUPFAM" id="SSF143034">
    <property type="entry name" value="L35p-like"/>
    <property type="match status" value="1"/>
</dbReference>
<accession>A0A0P9DN50</accession>
<evidence type="ECO:0000313" key="7">
    <source>
        <dbReference type="EMBL" id="KPV51531.1"/>
    </source>
</evidence>
<reference evidence="7 8" key="1">
    <citation type="submission" date="2015-09" db="EMBL/GenBank/DDBJ databases">
        <title>Draft genome sequence of Kouleothrix aurantiaca JCM 19913.</title>
        <authorList>
            <person name="Hemp J."/>
        </authorList>
    </citation>
    <scope>NUCLEOTIDE SEQUENCE [LARGE SCALE GENOMIC DNA]</scope>
    <source>
        <strain evidence="7 8">COM-B</strain>
    </source>
</reference>
<dbReference type="EMBL" id="LJCR01000875">
    <property type="protein sequence ID" value="KPV51531.1"/>
    <property type="molecule type" value="Genomic_DNA"/>
</dbReference>
<evidence type="ECO:0000256" key="3">
    <source>
        <dbReference type="ARBA" id="ARBA00023274"/>
    </source>
</evidence>
<keyword evidence="2 5" id="KW-0689">Ribosomal protein</keyword>
<evidence type="ECO:0000313" key="8">
    <source>
        <dbReference type="Proteomes" id="UP000050509"/>
    </source>
</evidence>
<dbReference type="PATRIC" id="fig|186479.3.peg.10588"/>